<reference evidence="8 9" key="1">
    <citation type="journal article" date="2021" name="Sci. Rep.">
        <title>The genome of the diatom Chaetoceros tenuissimus carries an ancient integrated fragment of an extant virus.</title>
        <authorList>
            <person name="Hongo Y."/>
            <person name="Kimura K."/>
            <person name="Takaki Y."/>
            <person name="Yoshida Y."/>
            <person name="Baba S."/>
            <person name="Kobayashi G."/>
            <person name="Nagasaki K."/>
            <person name="Hano T."/>
            <person name="Tomaru Y."/>
        </authorList>
    </citation>
    <scope>NUCLEOTIDE SEQUENCE [LARGE SCALE GENOMIC DNA]</scope>
    <source>
        <strain evidence="8 9">NIES-3715</strain>
    </source>
</reference>
<name>A0AAD3CL80_9STRA</name>
<accession>A0AAD3CL80</accession>
<keyword evidence="3" id="KW-0677">Repeat</keyword>
<protein>
    <submittedName>
        <fullName evidence="8">EF-hand</fullName>
    </submittedName>
</protein>
<evidence type="ECO:0000313" key="9">
    <source>
        <dbReference type="Proteomes" id="UP001054902"/>
    </source>
</evidence>
<dbReference type="EMBL" id="BLLK01000025">
    <property type="protein sequence ID" value="GFH47978.1"/>
    <property type="molecule type" value="Genomic_DNA"/>
</dbReference>
<dbReference type="InterPro" id="IPR002048">
    <property type="entry name" value="EF_hand_dom"/>
</dbReference>
<evidence type="ECO:0000256" key="1">
    <source>
        <dbReference type="ARBA" id="ARBA00004245"/>
    </source>
</evidence>
<dbReference type="PANTHER" id="PTHR23048:SF59">
    <property type="entry name" value="EF-HAND SUPERFAMILY PROTEIN"/>
    <property type="match status" value="1"/>
</dbReference>
<comment type="caution">
    <text evidence="8">The sequence shown here is derived from an EMBL/GenBank/DDBJ whole genome shotgun (WGS) entry which is preliminary data.</text>
</comment>
<dbReference type="SMART" id="SM00054">
    <property type="entry name" value="EFh"/>
    <property type="match status" value="2"/>
</dbReference>
<dbReference type="InterPro" id="IPR018247">
    <property type="entry name" value="EF_Hand_1_Ca_BS"/>
</dbReference>
<dbReference type="FunFam" id="1.10.238.10:FF:000003">
    <property type="entry name" value="Calmodulin A"/>
    <property type="match status" value="1"/>
</dbReference>
<sequence>MGNICLEPDRKNNQMDDHASDHGIEKAKSGEVMERGTSASSHHEGKTVWNLTDKQKDDCENIFGVFEEEDEKVHVKHLGPMMRAFNYKPTGEDLKFLVEKVEKECEDSRMDFQCFLHIMAPRILEVNEVYSEEKIMEAFNRFDRDHNGYISASELRIALKDHFCPGMKRVADELTDDDVQEIMHEADLDGDGLINYDEFKKMIPLFSDCIHTAVKIK</sequence>
<keyword evidence="9" id="KW-1185">Reference proteome</keyword>
<feature type="region of interest" description="Disordered" evidence="6">
    <location>
        <begin position="1"/>
        <end position="51"/>
    </location>
</feature>
<dbReference type="AlphaFoldDB" id="A0AAD3CL80"/>
<evidence type="ECO:0000256" key="5">
    <source>
        <dbReference type="ARBA" id="ARBA00023212"/>
    </source>
</evidence>
<dbReference type="PANTHER" id="PTHR23048">
    <property type="entry name" value="MYOSIN LIGHT CHAIN 1, 3"/>
    <property type="match status" value="1"/>
</dbReference>
<organism evidence="8 9">
    <name type="scientific">Chaetoceros tenuissimus</name>
    <dbReference type="NCBI Taxonomy" id="426638"/>
    <lineage>
        <taxon>Eukaryota</taxon>
        <taxon>Sar</taxon>
        <taxon>Stramenopiles</taxon>
        <taxon>Ochrophyta</taxon>
        <taxon>Bacillariophyta</taxon>
        <taxon>Coscinodiscophyceae</taxon>
        <taxon>Chaetocerotophycidae</taxon>
        <taxon>Chaetocerotales</taxon>
        <taxon>Chaetocerotaceae</taxon>
        <taxon>Chaetoceros</taxon>
    </lineage>
</organism>
<keyword evidence="5" id="KW-0963">Cytoplasm</keyword>
<keyword evidence="5" id="KW-0206">Cytoskeleton</keyword>
<keyword evidence="4" id="KW-0106">Calcium</keyword>
<proteinExistence type="inferred from homology"/>
<dbReference type="Proteomes" id="UP001054902">
    <property type="component" value="Unassembled WGS sequence"/>
</dbReference>
<dbReference type="GO" id="GO:0016460">
    <property type="term" value="C:myosin II complex"/>
    <property type="evidence" value="ECO:0007669"/>
    <property type="project" value="TreeGrafter"/>
</dbReference>
<feature type="domain" description="EF-hand" evidence="7">
    <location>
        <begin position="174"/>
        <end position="209"/>
    </location>
</feature>
<evidence type="ECO:0000256" key="6">
    <source>
        <dbReference type="SAM" id="MobiDB-lite"/>
    </source>
</evidence>
<dbReference type="Pfam" id="PF13499">
    <property type="entry name" value="EF-hand_7"/>
    <property type="match status" value="1"/>
</dbReference>
<evidence type="ECO:0000256" key="3">
    <source>
        <dbReference type="ARBA" id="ARBA00022737"/>
    </source>
</evidence>
<gene>
    <name evidence="8" type="ORF">CTEN210_04454</name>
</gene>
<comment type="similarity">
    <text evidence="2">Belongs to the centrin family.</text>
</comment>
<dbReference type="Gene3D" id="1.10.238.10">
    <property type="entry name" value="EF-hand"/>
    <property type="match status" value="2"/>
</dbReference>
<dbReference type="PROSITE" id="PS00018">
    <property type="entry name" value="EF_HAND_1"/>
    <property type="match status" value="2"/>
</dbReference>
<evidence type="ECO:0000259" key="7">
    <source>
        <dbReference type="PROSITE" id="PS50222"/>
    </source>
</evidence>
<dbReference type="InterPro" id="IPR050230">
    <property type="entry name" value="CALM/Myosin/TropC-like"/>
</dbReference>
<evidence type="ECO:0000313" key="8">
    <source>
        <dbReference type="EMBL" id="GFH47978.1"/>
    </source>
</evidence>
<evidence type="ECO:0000256" key="4">
    <source>
        <dbReference type="ARBA" id="ARBA00022837"/>
    </source>
</evidence>
<dbReference type="PROSITE" id="PS50222">
    <property type="entry name" value="EF_HAND_2"/>
    <property type="match status" value="2"/>
</dbReference>
<feature type="compositionally biased region" description="Basic and acidic residues" evidence="6">
    <location>
        <begin position="7"/>
        <end position="34"/>
    </location>
</feature>
<dbReference type="SUPFAM" id="SSF47473">
    <property type="entry name" value="EF-hand"/>
    <property type="match status" value="1"/>
</dbReference>
<dbReference type="InterPro" id="IPR011992">
    <property type="entry name" value="EF-hand-dom_pair"/>
</dbReference>
<dbReference type="CDD" id="cd00051">
    <property type="entry name" value="EFh"/>
    <property type="match status" value="1"/>
</dbReference>
<feature type="domain" description="EF-hand" evidence="7">
    <location>
        <begin position="130"/>
        <end position="165"/>
    </location>
</feature>
<dbReference type="GO" id="GO:0005509">
    <property type="term" value="F:calcium ion binding"/>
    <property type="evidence" value="ECO:0007669"/>
    <property type="project" value="InterPro"/>
</dbReference>
<comment type="subcellular location">
    <subcellularLocation>
        <location evidence="1">Cytoplasm</location>
        <location evidence="1">Cytoskeleton</location>
    </subcellularLocation>
</comment>
<evidence type="ECO:0000256" key="2">
    <source>
        <dbReference type="ARBA" id="ARBA00005253"/>
    </source>
</evidence>